<protein>
    <submittedName>
        <fullName evidence="1">Uncharacterized protein</fullName>
    </submittedName>
</protein>
<gene>
    <name evidence="1" type="ORF">MENTE1834_LOCUS10969</name>
</gene>
<sequence length="101" mass="12148">MIFLKAVRVRVNILVRMLSKIDVVNMEYTIQITFREQWLDNRLNYLNHVFTPPRPLPPFLVVPHVKARIWFPDTFFPTEKSAHRHMVCMENFLAAFRITYT</sequence>
<name>A0ACB0YE89_MELEN</name>
<organism evidence="1 2">
    <name type="scientific">Meloidogyne enterolobii</name>
    <name type="common">Root-knot nematode worm</name>
    <name type="synonym">Meloidogyne mayaguensis</name>
    <dbReference type="NCBI Taxonomy" id="390850"/>
    <lineage>
        <taxon>Eukaryota</taxon>
        <taxon>Metazoa</taxon>
        <taxon>Ecdysozoa</taxon>
        <taxon>Nematoda</taxon>
        <taxon>Chromadorea</taxon>
        <taxon>Rhabditida</taxon>
        <taxon>Tylenchina</taxon>
        <taxon>Tylenchomorpha</taxon>
        <taxon>Tylenchoidea</taxon>
        <taxon>Meloidogynidae</taxon>
        <taxon>Meloidogyninae</taxon>
        <taxon>Meloidogyne</taxon>
    </lineage>
</organism>
<dbReference type="EMBL" id="CAVMJV010000010">
    <property type="protein sequence ID" value="CAK5042858.1"/>
    <property type="molecule type" value="Genomic_DNA"/>
</dbReference>
<keyword evidence="2" id="KW-1185">Reference proteome</keyword>
<accession>A0ACB0YE89</accession>
<evidence type="ECO:0000313" key="2">
    <source>
        <dbReference type="Proteomes" id="UP001497535"/>
    </source>
</evidence>
<comment type="caution">
    <text evidence="1">The sequence shown here is derived from an EMBL/GenBank/DDBJ whole genome shotgun (WGS) entry which is preliminary data.</text>
</comment>
<evidence type="ECO:0000313" key="1">
    <source>
        <dbReference type="EMBL" id="CAK5042858.1"/>
    </source>
</evidence>
<proteinExistence type="predicted"/>
<dbReference type="Proteomes" id="UP001497535">
    <property type="component" value="Unassembled WGS sequence"/>
</dbReference>
<reference evidence="1" key="1">
    <citation type="submission" date="2023-11" db="EMBL/GenBank/DDBJ databases">
        <authorList>
            <person name="Poullet M."/>
        </authorList>
    </citation>
    <scope>NUCLEOTIDE SEQUENCE</scope>
    <source>
        <strain evidence="1">E1834</strain>
    </source>
</reference>